<reference evidence="3 4" key="1">
    <citation type="submission" date="2022-06" db="EMBL/GenBank/DDBJ databases">
        <title>New Species of the Genus Actinoplanes, ActinopZanes ferrugineus.</title>
        <authorList>
            <person name="Ding P."/>
        </authorList>
    </citation>
    <scope>NUCLEOTIDE SEQUENCE [LARGE SCALE GENOMIC DNA]</scope>
    <source>
        <strain evidence="3 4">TRM88003</strain>
    </source>
</reference>
<evidence type="ECO:0000259" key="2">
    <source>
        <dbReference type="Pfam" id="PF08327"/>
    </source>
</evidence>
<dbReference type="InterPro" id="IPR023393">
    <property type="entry name" value="START-like_dom_sf"/>
</dbReference>
<organism evidence="3 4">
    <name type="scientific">Paractinoplanes aksuensis</name>
    <dbReference type="NCBI Taxonomy" id="2939490"/>
    <lineage>
        <taxon>Bacteria</taxon>
        <taxon>Bacillati</taxon>
        <taxon>Actinomycetota</taxon>
        <taxon>Actinomycetes</taxon>
        <taxon>Micromonosporales</taxon>
        <taxon>Micromonosporaceae</taxon>
        <taxon>Paractinoplanes</taxon>
    </lineage>
</organism>
<dbReference type="InterPro" id="IPR013538">
    <property type="entry name" value="ASHA1/2-like_C"/>
</dbReference>
<proteinExistence type="inferred from homology"/>
<keyword evidence="4" id="KW-1185">Reference proteome</keyword>
<evidence type="ECO:0000313" key="4">
    <source>
        <dbReference type="Proteomes" id="UP001523369"/>
    </source>
</evidence>
<feature type="domain" description="Activator of Hsp90 ATPase homologue 1/2-like C-terminal" evidence="2">
    <location>
        <begin position="35"/>
        <end position="148"/>
    </location>
</feature>
<protein>
    <submittedName>
        <fullName evidence="3">SRPBCC domain-containing protein</fullName>
    </submittedName>
</protein>
<dbReference type="RefSeq" id="WP_253243917.1">
    <property type="nucleotide sequence ID" value="NZ_JAMYJR010000069.1"/>
</dbReference>
<name>A0ABT1E442_9ACTN</name>
<dbReference type="CDD" id="cd07814">
    <property type="entry name" value="SRPBCC_CalC_Aha1-like"/>
    <property type="match status" value="1"/>
</dbReference>
<dbReference type="EMBL" id="JAMYJR010000069">
    <property type="protein sequence ID" value="MCO8277914.1"/>
    <property type="molecule type" value="Genomic_DNA"/>
</dbReference>
<evidence type="ECO:0000256" key="1">
    <source>
        <dbReference type="ARBA" id="ARBA00006817"/>
    </source>
</evidence>
<dbReference type="Pfam" id="PF08327">
    <property type="entry name" value="AHSA1"/>
    <property type="match status" value="1"/>
</dbReference>
<comment type="similarity">
    <text evidence="1">Belongs to the AHA1 family.</text>
</comment>
<comment type="caution">
    <text evidence="3">The sequence shown here is derived from an EMBL/GenBank/DDBJ whole genome shotgun (WGS) entry which is preliminary data.</text>
</comment>
<accession>A0ABT1E442</accession>
<dbReference type="Proteomes" id="UP001523369">
    <property type="component" value="Unassembled WGS sequence"/>
</dbReference>
<evidence type="ECO:0000313" key="3">
    <source>
        <dbReference type="EMBL" id="MCO8277914.1"/>
    </source>
</evidence>
<dbReference type="SUPFAM" id="SSF55961">
    <property type="entry name" value="Bet v1-like"/>
    <property type="match status" value="1"/>
</dbReference>
<gene>
    <name evidence="3" type="ORF">M1L60_45815</name>
</gene>
<feature type="non-terminal residue" evidence="3">
    <location>
        <position position="1"/>
    </location>
</feature>
<sequence>SEQVAACCQSLNRATDHPTDVKREADIRHRIGVKDATPHQVYESLTTVDGLAAWWTTDTKEAGGVLQFRFLQGGFDMKVLEARPGEHVRWEVVDGPEEWIGTTVDWRLRQDGDYTIVLFEHQGWREPVEFMSHCSTKWASYLLSLKSLGETGRSAPAPDDVQISNWH</sequence>
<dbReference type="Gene3D" id="3.30.530.20">
    <property type="match status" value="1"/>
</dbReference>